<keyword evidence="7 10" id="KW-0472">Membrane</keyword>
<comment type="caution">
    <text evidence="12">The sequence shown here is derived from an EMBL/GenBank/DDBJ whole genome shotgun (WGS) entry which is preliminary data.</text>
</comment>
<feature type="region of interest" description="Disordered" evidence="9">
    <location>
        <begin position="1"/>
        <end position="33"/>
    </location>
</feature>
<evidence type="ECO:0000256" key="9">
    <source>
        <dbReference type="SAM" id="MobiDB-lite"/>
    </source>
</evidence>
<evidence type="ECO:0000256" key="4">
    <source>
        <dbReference type="ARBA" id="ARBA00022927"/>
    </source>
</evidence>
<dbReference type="InterPro" id="IPR039899">
    <property type="entry name" value="BET1_SNARE"/>
</dbReference>
<evidence type="ECO:0000256" key="8">
    <source>
        <dbReference type="ARBA" id="ARBA00046280"/>
    </source>
</evidence>
<keyword evidence="5 10" id="KW-1133">Transmembrane helix</keyword>
<evidence type="ECO:0000259" key="11">
    <source>
        <dbReference type="PROSITE" id="PS50192"/>
    </source>
</evidence>
<proteinExistence type="predicted"/>
<keyword evidence="3 10" id="KW-0812">Transmembrane</keyword>
<comment type="subcellular location">
    <subcellularLocation>
        <location evidence="8">Endomembrane system</location>
        <topology evidence="8">Single-pass type IV membrane protein</topology>
    </subcellularLocation>
    <subcellularLocation>
        <location evidence="1">Golgi apparatus membrane</location>
    </subcellularLocation>
</comment>
<dbReference type="PANTHER" id="PTHR12791">
    <property type="entry name" value="GOLGI SNARE BET1-RELATED"/>
    <property type="match status" value="1"/>
</dbReference>
<name>A0A369K6R6_HYPMA</name>
<evidence type="ECO:0000313" key="13">
    <source>
        <dbReference type="Proteomes" id="UP000076154"/>
    </source>
</evidence>
<keyword evidence="6" id="KW-0333">Golgi apparatus</keyword>
<protein>
    <submittedName>
        <fullName evidence="12">Protein transport protein bet1</fullName>
    </submittedName>
</protein>
<evidence type="ECO:0000256" key="3">
    <source>
        <dbReference type="ARBA" id="ARBA00022692"/>
    </source>
</evidence>
<sequence length="163" mass="18384">MSQRIRQPASLRDRSTLLGVTPPSSGRSSPFSNDAYAQGNGHRYADDLEGQNDEALDGLSAKVKMLKDLTIGIGHEVRESTVQLSQMNDAFSETSGILAGTFRRMNNMAERQGCRWLWYIVFLVIVFWFFIVPQPGCSSCSHNRKTDTQKHYYHPTTVLQVQL</sequence>
<dbReference type="EMBL" id="LUEZ02000010">
    <property type="protein sequence ID" value="RDB29598.1"/>
    <property type="molecule type" value="Genomic_DNA"/>
</dbReference>
<dbReference type="SMART" id="SM00397">
    <property type="entry name" value="t_SNARE"/>
    <property type="match status" value="1"/>
</dbReference>
<evidence type="ECO:0000256" key="6">
    <source>
        <dbReference type="ARBA" id="ARBA00023034"/>
    </source>
</evidence>
<evidence type="ECO:0000256" key="2">
    <source>
        <dbReference type="ARBA" id="ARBA00022448"/>
    </source>
</evidence>
<evidence type="ECO:0000256" key="10">
    <source>
        <dbReference type="SAM" id="Phobius"/>
    </source>
</evidence>
<feature type="transmembrane region" description="Helical" evidence="10">
    <location>
        <begin position="113"/>
        <end position="131"/>
    </location>
</feature>
<evidence type="ECO:0000313" key="12">
    <source>
        <dbReference type="EMBL" id="RDB29598.1"/>
    </source>
</evidence>
<gene>
    <name evidence="12" type="primary">bet1</name>
    <name evidence="12" type="ORF">Hypma_015270</name>
</gene>
<evidence type="ECO:0000256" key="5">
    <source>
        <dbReference type="ARBA" id="ARBA00022989"/>
    </source>
</evidence>
<dbReference type="InterPro" id="IPR000727">
    <property type="entry name" value="T_SNARE_dom"/>
</dbReference>
<feature type="domain" description="T-SNARE coiled-coil homology" evidence="11">
    <location>
        <begin position="46"/>
        <end position="108"/>
    </location>
</feature>
<dbReference type="PROSITE" id="PS50192">
    <property type="entry name" value="T_SNARE"/>
    <property type="match status" value="1"/>
</dbReference>
<evidence type="ECO:0000256" key="1">
    <source>
        <dbReference type="ARBA" id="ARBA00004394"/>
    </source>
</evidence>
<dbReference type="STRING" id="39966.A0A369K6R6"/>
<organism evidence="12 13">
    <name type="scientific">Hypsizygus marmoreus</name>
    <name type="common">White beech mushroom</name>
    <name type="synonym">Agaricus marmoreus</name>
    <dbReference type="NCBI Taxonomy" id="39966"/>
    <lineage>
        <taxon>Eukaryota</taxon>
        <taxon>Fungi</taxon>
        <taxon>Dikarya</taxon>
        <taxon>Basidiomycota</taxon>
        <taxon>Agaricomycotina</taxon>
        <taxon>Agaricomycetes</taxon>
        <taxon>Agaricomycetidae</taxon>
        <taxon>Agaricales</taxon>
        <taxon>Tricholomatineae</taxon>
        <taxon>Lyophyllaceae</taxon>
        <taxon>Hypsizygus</taxon>
    </lineage>
</organism>
<dbReference type="GO" id="GO:0015031">
    <property type="term" value="P:protein transport"/>
    <property type="evidence" value="ECO:0007669"/>
    <property type="project" value="UniProtKB-KW"/>
</dbReference>
<evidence type="ECO:0000256" key="7">
    <source>
        <dbReference type="ARBA" id="ARBA00023136"/>
    </source>
</evidence>
<dbReference type="InParanoid" id="A0A369K6R6"/>
<feature type="compositionally biased region" description="Polar residues" evidence="9">
    <location>
        <begin position="22"/>
        <end position="32"/>
    </location>
</feature>
<dbReference type="FunCoup" id="A0A369K6R6">
    <property type="interactions" value="228"/>
</dbReference>
<dbReference type="SUPFAM" id="SSF58038">
    <property type="entry name" value="SNARE fusion complex"/>
    <property type="match status" value="1"/>
</dbReference>
<dbReference type="GO" id="GO:0000139">
    <property type="term" value="C:Golgi membrane"/>
    <property type="evidence" value="ECO:0007669"/>
    <property type="project" value="UniProtKB-SubCell"/>
</dbReference>
<dbReference type="OrthoDB" id="261831at2759"/>
<reference evidence="12" key="1">
    <citation type="submission" date="2018-04" db="EMBL/GenBank/DDBJ databases">
        <title>Whole genome sequencing of Hypsizygus marmoreus.</title>
        <authorList>
            <person name="Choi I.-G."/>
            <person name="Min B."/>
            <person name="Kim J.-G."/>
            <person name="Kim S."/>
            <person name="Oh Y.-L."/>
            <person name="Kong W.-S."/>
            <person name="Park H."/>
            <person name="Jeong J."/>
            <person name="Song E.-S."/>
        </authorList>
    </citation>
    <scope>NUCLEOTIDE SEQUENCE [LARGE SCALE GENOMIC DNA]</scope>
    <source>
        <strain evidence="12">51987-8</strain>
    </source>
</reference>
<dbReference type="FunFam" id="1.20.5.110:FF:000057">
    <property type="entry name" value="SNARE complex subunit (Bet1), putative"/>
    <property type="match status" value="1"/>
</dbReference>
<dbReference type="AlphaFoldDB" id="A0A369K6R6"/>
<dbReference type="CDD" id="cd15853">
    <property type="entry name" value="SNARE_Bet1"/>
    <property type="match status" value="1"/>
</dbReference>
<keyword evidence="2" id="KW-0813">Transport</keyword>
<keyword evidence="13" id="KW-1185">Reference proteome</keyword>
<dbReference type="Gene3D" id="1.20.5.110">
    <property type="match status" value="1"/>
</dbReference>
<accession>A0A369K6R6</accession>
<dbReference type="Proteomes" id="UP000076154">
    <property type="component" value="Unassembled WGS sequence"/>
</dbReference>
<keyword evidence="4" id="KW-0653">Protein transport</keyword>